<keyword evidence="3" id="KW-1185">Reference proteome</keyword>
<organism evidence="2 3">
    <name type="scientific">Glarea lozoyensis (strain ATCC 20868 / MF5171)</name>
    <dbReference type="NCBI Taxonomy" id="1116229"/>
    <lineage>
        <taxon>Eukaryota</taxon>
        <taxon>Fungi</taxon>
        <taxon>Dikarya</taxon>
        <taxon>Ascomycota</taxon>
        <taxon>Pezizomycotina</taxon>
        <taxon>Leotiomycetes</taxon>
        <taxon>Helotiales</taxon>
        <taxon>Helotiaceae</taxon>
        <taxon>Glarea</taxon>
    </lineage>
</organism>
<protein>
    <recommendedName>
        <fullName evidence="4">Calcium-dependent phosphotriesterase</fullName>
    </recommendedName>
</protein>
<sequence>MLKFSICAILASSFAIANPVPGGVTNPPIRNVYTFPINHFIENIAIRSNSKLLLTSLSVPSLWSIDPTEATPTAPVIHTFANVTGLSGITETTPDVFALITGTWDLPTTRAALGSLTVWTVNFNSNPPVIKNVTSIVNSTIFNAITTVPGKPHLILAADSAIGAVWKVNLITRRYDIAFSDPLFQRVSDTPGENLGINGMLAKGNYLYFANSAQNIYGRVKINAFGDKIGAAELISTDPIVGGHYDDFDLDAGKNAWIATHPNHVVKVRPDGSQKLLQNTTLLKNPTAAEFGRGSAKERRTLYVTNGGEFTPTFDLINGGVVSFDTAGF</sequence>
<accession>S3D6Z1</accession>
<dbReference type="AlphaFoldDB" id="S3D6Z1"/>
<name>S3D6Z1_GLAL2</name>
<proteinExistence type="predicted"/>
<feature type="chain" id="PRO_5004508163" description="Calcium-dependent phosphotriesterase" evidence="1">
    <location>
        <begin position="18"/>
        <end position="329"/>
    </location>
</feature>
<evidence type="ECO:0000313" key="3">
    <source>
        <dbReference type="Proteomes" id="UP000016922"/>
    </source>
</evidence>
<dbReference type="KEGG" id="glz:GLAREA_06578"/>
<dbReference type="PANTHER" id="PTHR42060">
    <property type="entry name" value="NHL REPEAT-CONTAINING PROTEIN-RELATED"/>
    <property type="match status" value="1"/>
</dbReference>
<dbReference type="HOGENOM" id="CLU_052989_0_1_1"/>
<dbReference type="Gene3D" id="2.120.10.30">
    <property type="entry name" value="TolB, C-terminal domain"/>
    <property type="match status" value="1"/>
</dbReference>
<dbReference type="GeneID" id="19465631"/>
<gene>
    <name evidence="2" type="ORF">GLAREA_06578</name>
</gene>
<evidence type="ECO:0000256" key="1">
    <source>
        <dbReference type="SAM" id="SignalP"/>
    </source>
</evidence>
<dbReference type="RefSeq" id="XP_008078717.1">
    <property type="nucleotide sequence ID" value="XM_008080526.1"/>
</dbReference>
<dbReference type="SUPFAM" id="SSF63829">
    <property type="entry name" value="Calcium-dependent phosphotriesterase"/>
    <property type="match status" value="1"/>
</dbReference>
<dbReference type="eggNOG" id="ENOG502S00D">
    <property type="taxonomic scope" value="Eukaryota"/>
</dbReference>
<evidence type="ECO:0000313" key="2">
    <source>
        <dbReference type="EMBL" id="EPE33565.1"/>
    </source>
</evidence>
<dbReference type="OMA" id="AWIAMNG"/>
<reference evidence="2 3" key="1">
    <citation type="journal article" date="2013" name="BMC Genomics">
        <title>Genomics-driven discovery of the pneumocandin biosynthetic gene cluster in the fungus Glarea lozoyensis.</title>
        <authorList>
            <person name="Chen L."/>
            <person name="Yue Q."/>
            <person name="Zhang X."/>
            <person name="Xiang M."/>
            <person name="Wang C."/>
            <person name="Li S."/>
            <person name="Che Y."/>
            <person name="Ortiz-Lopez F.J."/>
            <person name="Bills G.F."/>
            <person name="Liu X."/>
            <person name="An Z."/>
        </authorList>
    </citation>
    <scope>NUCLEOTIDE SEQUENCE [LARGE SCALE GENOMIC DNA]</scope>
    <source>
        <strain evidence="3">ATCC 20868 / MF5171</strain>
    </source>
</reference>
<dbReference type="InterPro" id="IPR011042">
    <property type="entry name" value="6-blade_b-propeller_TolB-like"/>
</dbReference>
<dbReference type="EMBL" id="KE145357">
    <property type="protein sequence ID" value="EPE33565.1"/>
    <property type="molecule type" value="Genomic_DNA"/>
</dbReference>
<dbReference type="InterPro" id="IPR052998">
    <property type="entry name" value="Hetero-Diels-Alderase-like"/>
</dbReference>
<evidence type="ECO:0008006" key="4">
    <source>
        <dbReference type="Google" id="ProtNLM"/>
    </source>
</evidence>
<keyword evidence="1" id="KW-0732">Signal</keyword>
<dbReference type="Proteomes" id="UP000016922">
    <property type="component" value="Unassembled WGS sequence"/>
</dbReference>
<feature type="signal peptide" evidence="1">
    <location>
        <begin position="1"/>
        <end position="17"/>
    </location>
</feature>
<dbReference type="PANTHER" id="PTHR42060:SF1">
    <property type="entry name" value="NHL REPEAT-CONTAINING PROTEIN"/>
    <property type="match status" value="1"/>
</dbReference>
<dbReference type="OrthoDB" id="9977941at2759"/>